<evidence type="ECO:0000256" key="1">
    <source>
        <dbReference type="ARBA" id="ARBA00011073"/>
    </source>
</evidence>
<dbReference type="SUPFAM" id="SSF52743">
    <property type="entry name" value="Subtilisin-like"/>
    <property type="match status" value="1"/>
</dbReference>
<evidence type="ECO:0000259" key="6">
    <source>
        <dbReference type="Pfam" id="PF00082"/>
    </source>
</evidence>
<proteinExistence type="inferred from homology"/>
<keyword evidence="4" id="KW-0720">Serine protease</keyword>
<dbReference type="InterPro" id="IPR023827">
    <property type="entry name" value="Peptidase_S8_Asp-AS"/>
</dbReference>
<dbReference type="AlphaFoldDB" id="A0A1G9KEY5"/>
<evidence type="ECO:0000313" key="8">
    <source>
        <dbReference type="Proteomes" id="UP000199068"/>
    </source>
</evidence>
<dbReference type="EMBL" id="FNGW01000002">
    <property type="protein sequence ID" value="SDL47925.1"/>
    <property type="molecule type" value="Genomic_DNA"/>
</dbReference>
<dbReference type="InterPro" id="IPR015500">
    <property type="entry name" value="Peptidase_S8_subtilisin-rel"/>
</dbReference>
<dbReference type="Pfam" id="PF00082">
    <property type="entry name" value="Peptidase_S8"/>
    <property type="match status" value="1"/>
</dbReference>
<gene>
    <name evidence="7" type="ORF">SAMN04515677_102109</name>
</gene>
<dbReference type="InterPro" id="IPR022398">
    <property type="entry name" value="Peptidase_S8_His-AS"/>
</dbReference>
<comment type="similarity">
    <text evidence="1 5">Belongs to the peptidase S8 family.</text>
</comment>
<dbReference type="PROSITE" id="PS00137">
    <property type="entry name" value="SUBTILASE_HIS"/>
    <property type="match status" value="1"/>
</dbReference>
<accession>A0A1G9KEY5</accession>
<comment type="caution">
    <text evidence="5">Lacks conserved residue(s) required for the propagation of feature annotation.</text>
</comment>
<dbReference type="GO" id="GO:0016485">
    <property type="term" value="P:protein processing"/>
    <property type="evidence" value="ECO:0007669"/>
    <property type="project" value="TreeGrafter"/>
</dbReference>
<evidence type="ECO:0000256" key="5">
    <source>
        <dbReference type="PROSITE-ProRule" id="PRU01240"/>
    </source>
</evidence>
<sequence length="121" mass="12897">MNENLNLTPFTVESEVNKLDYTIPYGVTMLNATEAWKKGYTGKGVVVAIIDTGCDTKHPALEGRIIGGRNFTSDDNSNPDIFDDYQGHGTHVAGTIAANTTPVGITGVAPRSKFINIKGIG</sequence>
<evidence type="ECO:0000256" key="3">
    <source>
        <dbReference type="ARBA" id="ARBA00022801"/>
    </source>
</evidence>
<dbReference type="RefSeq" id="WP_278335042.1">
    <property type="nucleotide sequence ID" value="NZ_FNGW01000002.1"/>
</dbReference>
<evidence type="ECO:0000256" key="2">
    <source>
        <dbReference type="ARBA" id="ARBA00022670"/>
    </source>
</evidence>
<organism evidence="7 8">
    <name type="scientific">Romboutsia lituseburensis DSM 797</name>
    <dbReference type="NCBI Taxonomy" id="1121325"/>
    <lineage>
        <taxon>Bacteria</taxon>
        <taxon>Bacillati</taxon>
        <taxon>Bacillota</taxon>
        <taxon>Clostridia</taxon>
        <taxon>Peptostreptococcales</taxon>
        <taxon>Peptostreptococcaceae</taxon>
        <taxon>Romboutsia</taxon>
    </lineage>
</organism>
<evidence type="ECO:0000256" key="4">
    <source>
        <dbReference type="ARBA" id="ARBA00022825"/>
    </source>
</evidence>
<reference evidence="7 8" key="1">
    <citation type="submission" date="2016-10" db="EMBL/GenBank/DDBJ databases">
        <authorList>
            <person name="de Groot N.N."/>
        </authorList>
    </citation>
    <scope>NUCLEOTIDE SEQUENCE [LARGE SCALE GENOMIC DNA]</scope>
    <source>
        <strain evidence="7 8">DSM 797</strain>
    </source>
</reference>
<dbReference type="PRINTS" id="PR00723">
    <property type="entry name" value="SUBTILISIN"/>
</dbReference>
<name>A0A1G9KEY5_9FIRM</name>
<dbReference type="InterPro" id="IPR000209">
    <property type="entry name" value="Peptidase_S8/S53_dom"/>
</dbReference>
<dbReference type="Gene3D" id="3.40.50.200">
    <property type="entry name" value="Peptidase S8/S53 domain"/>
    <property type="match status" value="1"/>
</dbReference>
<dbReference type="Proteomes" id="UP000199068">
    <property type="component" value="Unassembled WGS sequence"/>
</dbReference>
<keyword evidence="3" id="KW-0378">Hydrolase</keyword>
<evidence type="ECO:0000313" key="7">
    <source>
        <dbReference type="EMBL" id="SDL47925.1"/>
    </source>
</evidence>
<dbReference type="PANTHER" id="PTHR42884">
    <property type="entry name" value="PROPROTEIN CONVERTASE SUBTILISIN/KEXIN-RELATED"/>
    <property type="match status" value="1"/>
</dbReference>
<dbReference type="GO" id="GO:0004252">
    <property type="term" value="F:serine-type endopeptidase activity"/>
    <property type="evidence" value="ECO:0007669"/>
    <property type="project" value="InterPro"/>
</dbReference>
<keyword evidence="2" id="KW-0645">Protease</keyword>
<dbReference type="GO" id="GO:0005886">
    <property type="term" value="C:plasma membrane"/>
    <property type="evidence" value="ECO:0007669"/>
    <property type="project" value="TreeGrafter"/>
</dbReference>
<keyword evidence="8" id="KW-1185">Reference proteome</keyword>
<dbReference type="STRING" id="1121325.SAMN04515677_102109"/>
<dbReference type="InterPro" id="IPR036852">
    <property type="entry name" value="Peptidase_S8/S53_dom_sf"/>
</dbReference>
<dbReference type="PROSITE" id="PS00136">
    <property type="entry name" value="SUBTILASE_ASP"/>
    <property type="match status" value="1"/>
</dbReference>
<dbReference type="PROSITE" id="PS51892">
    <property type="entry name" value="SUBTILASE"/>
    <property type="match status" value="1"/>
</dbReference>
<dbReference type="PANTHER" id="PTHR42884:SF14">
    <property type="entry name" value="NEUROENDOCRINE CONVERTASE 1"/>
    <property type="match status" value="1"/>
</dbReference>
<protein>
    <submittedName>
        <fullName evidence="7">Subtilase family protein</fullName>
    </submittedName>
</protein>
<feature type="domain" description="Peptidase S8/S53" evidence="6">
    <location>
        <begin position="42"/>
        <end position="118"/>
    </location>
</feature>